<evidence type="ECO:0000259" key="1">
    <source>
        <dbReference type="Pfam" id="PF26160"/>
    </source>
</evidence>
<dbReference type="EMBL" id="JASKHM010000021">
    <property type="protein sequence ID" value="MEQ4486405.1"/>
    <property type="molecule type" value="Genomic_DNA"/>
</dbReference>
<accession>A0ABV1L217</accession>
<dbReference type="Proteomes" id="UP001493487">
    <property type="component" value="Unassembled WGS sequence"/>
</dbReference>
<dbReference type="RefSeq" id="WP_232189494.1">
    <property type="nucleotide sequence ID" value="NZ_JAIOAP010000020.1"/>
</dbReference>
<keyword evidence="3" id="KW-1185">Reference proteome</keyword>
<comment type="caution">
    <text evidence="2">The sequence shown here is derived from an EMBL/GenBank/DDBJ whole genome shotgun (WGS) entry which is preliminary data.</text>
</comment>
<evidence type="ECO:0000313" key="2">
    <source>
        <dbReference type="EMBL" id="MEQ4486405.1"/>
    </source>
</evidence>
<name>A0ABV1L217_9BACL</name>
<dbReference type="Pfam" id="PF26160">
    <property type="entry name" value="YqzN_YkzM"/>
    <property type="match status" value="1"/>
</dbReference>
<proteinExistence type="predicted"/>
<protein>
    <recommendedName>
        <fullName evidence="1">YqzN/YkzM domain-containing protein</fullName>
    </recommendedName>
</protein>
<feature type="domain" description="YqzN/YkzM" evidence="1">
    <location>
        <begin position="12"/>
        <end position="62"/>
    </location>
</feature>
<reference evidence="2 3" key="1">
    <citation type="journal article" date="2023" name="Genome Announc.">
        <title>Pan-Genome Analyses of the Genus Cohnella and Proposal of the Novel Species Cohnella silvisoli sp. nov., Isolated from Forest Soil.</title>
        <authorList>
            <person name="Wang C."/>
            <person name="Mao L."/>
            <person name="Bao G."/>
            <person name="Zhu H."/>
        </authorList>
    </citation>
    <scope>NUCLEOTIDE SEQUENCE [LARGE SCALE GENOMIC DNA]</scope>
    <source>
        <strain evidence="2 3">NL03-T5-1</strain>
    </source>
</reference>
<sequence length="64" mass="7217">MAIKDTVLDDSPRLQRDELMAHAQVLFGIQPEVVAGALHESDQGEWTVDQARSLVDKFLKRKVN</sequence>
<gene>
    <name evidence="2" type="ORF">QJS35_28940</name>
</gene>
<organism evidence="2 3">
    <name type="scientific">Cohnella silvisoli</name>
    <dbReference type="NCBI Taxonomy" id="2873699"/>
    <lineage>
        <taxon>Bacteria</taxon>
        <taxon>Bacillati</taxon>
        <taxon>Bacillota</taxon>
        <taxon>Bacilli</taxon>
        <taxon>Bacillales</taxon>
        <taxon>Paenibacillaceae</taxon>
        <taxon>Cohnella</taxon>
    </lineage>
</organism>
<evidence type="ECO:0000313" key="3">
    <source>
        <dbReference type="Proteomes" id="UP001493487"/>
    </source>
</evidence>
<dbReference type="InterPro" id="IPR058869">
    <property type="entry name" value="YqzN_YkzM"/>
</dbReference>